<dbReference type="RefSeq" id="WP_191740315.1">
    <property type="nucleotide sequence ID" value="NZ_JACSQB010000074.1"/>
</dbReference>
<keyword evidence="1" id="KW-0472">Membrane</keyword>
<keyword evidence="1" id="KW-1133">Transmembrane helix</keyword>
<dbReference type="EMBL" id="JACSQB010000074">
    <property type="protein sequence ID" value="MBD8047347.1"/>
    <property type="molecule type" value="Genomic_DNA"/>
</dbReference>
<evidence type="ECO:0000313" key="2">
    <source>
        <dbReference type="EMBL" id="MBD8047347.1"/>
    </source>
</evidence>
<organism evidence="2 3">
    <name type="scientific">Clostridium faecium</name>
    <dbReference type="NCBI Taxonomy" id="2762223"/>
    <lineage>
        <taxon>Bacteria</taxon>
        <taxon>Bacillati</taxon>
        <taxon>Bacillota</taxon>
        <taxon>Clostridia</taxon>
        <taxon>Eubacteriales</taxon>
        <taxon>Clostridiaceae</taxon>
        <taxon>Clostridium</taxon>
    </lineage>
</organism>
<keyword evidence="3" id="KW-1185">Reference proteome</keyword>
<name>A0ABR8YSV9_9CLOT</name>
<sequence length="317" mass="37554">MGFMNKETSRKRKLSTIIAIIAVILIIIGGKFYATEAGFVRKLNDFKKYFTENNQVEAHKIYDETKKAKHKEKIDTYLLDQLEALRFSLENNTIKNEKAEESIVNFKYYGDKSEKIKVEYNNMLNYIQNDKHYKNGIKYFEDKEFLKARDEFSLVKEEYKFYTQAQETLKIIPERSKEFALKKLEGFIKSGDFETALLKVDEALQLNNNDKDILAEKDKIQKAKVEYLKNTKEVKAALEKIQKLKWIKDEKNVYVEEVTYNNEPYYKVIEKDSKGNNLWKYDLYVHSKKDEALLVKGKEVKNINKFLEENLEENKES</sequence>
<dbReference type="Proteomes" id="UP000627166">
    <property type="component" value="Unassembled WGS sequence"/>
</dbReference>
<accession>A0ABR8YSV9</accession>
<comment type="caution">
    <text evidence="2">The sequence shown here is derived from an EMBL/GenBank/DDBJ whole genome shotgun (WGS) entry which is preliminary data.</text>
</comment>
<reference evidence="2 3" key="1">
    <citation type="submission" date="2020-08" db="EMBL/GenBank/DDBJ databases">
        <title>A Genomic Blueprint of the Chicken Gut Microbiome.</title>
        <authorList>
            <person name="Gilroy R."/>
            <person name="Ravi A."/>
            <person name="Getino M."/>
            <person name="Pursley I."/>
            <person name="Horton D.L."/>
            <person name="Alikhan N.-F."/>
            <person name="Baker D."/>
            <person name="Gharbi K."/>
            <person name="Hall N."/>
            <person name="Watson M."/>
            <person name="Adriaenssens E.M."/>
            <person name="Foster-Nyarko E."/>
            <person name="Jarju S."/>
            <person name="Secka A."/>
            <person name="Antonio M."/>
            <person name="Oren A."/>
            <person name="Chaudhuri R."/>
            <person name="La Ragione R.M."/>
            <person name="Hildebrand F."/>
            <person name="Pallen M.J."/>
        </authorList>
    </citation>
    <scope>NUCLEOTIDE SEQUENCE [LARGE SCALE GENOMIC DNA]</scope>
    <source>
        <strain evidence="2 3">N37</strain>
    </source>
</reference>
<proteinExistence type="predicted"/>
<gene>
    <name evidence="2" type="ORF">H9637_09915</name>
</gene>
<keyword evidence="1" id="KW-0812">Transmembrane</keyword>
<evidence type="ECO:0000256" key="1">
    <source>
        <dbReference type="SAM" id="Phobius"/>
    </source>
</evidence>
<evidence type="ECO:0000313" key="3">
    <source>
        <dbReference type="Proteomes" id="UP000627166"/>
    </source>
</evidence>
<protein>
    <submittedName>
        <fullName evidence="2">Uncharacterized protein</fullName>
    </submittedName>
</protein>
<feature type="transmembrane region" description="Helical" evidence="1">
    <location>
        <begin position="14"/>
        <end position="34"/>
    </location>
</feature>